<dbReference type="Proteomes" id="UP000308054">
    <property type="component" value="Unassembled WGS sequence"/>
</dbReference>
<dbReference type="AlphaFoldDB" id="A0A4S2GXA8"/>
<proteinExistence type="predicted"/>
<protein>
    <submittedName>
        <fullName evidence="4">Response regulator</fullName>
    </submittedName>
</protein>
<gene>
    <name evidence="4" type="ORF">E5163_12565</name>
</gene>
<dbReference type="GO" id="GO:0000160">
    <property type="term" value="P:phosphorelay signal transduction system"/>
    <property type="evidence" value="ECO:0007669"/>
    <property type="project" value="InterPro"/>
</dbReference>
<comment type="caution">
    <text evidence="4">The sequence shown here is derived from an EMBL/GenBank/DDBJ whole genome shotgun (WGS) entry which is preliminary data.</text>
</comment>
<dbReference type="PANTHER" id="PTHR44591:SF24">
    <property type="entry name" value="PROTEIN-GLUTAMATE METHYLESTERASE_PROTEIN-GLUTAMINE GLUTAMINASE 1"/>
    <property type="match status" value="1"/>
</dbReference>
<dbReference type="Pfam" id="PF00072">
    <property type="entry name" value="Response_reg"/>
    <property type="match status" value="1"/>
</dbReference>
<evidence type="ECO:0000313" key="5">
    <source>
        <dbReference type="Proteomes" id="UP000308054"/>
    </source>
</evidence>
<dbReference type="Gene3D" id="3.40.50.2300">
    <property type="match status" value="1"/>
</dbReference>
<feature type="modified residue" description="4-aspartylphosphate" evidence="2">
    <location>
        <position position="72"/>
    </location>
</feature>
<name>A0A4S2GXA8_9PROT</name>
<reference evidence="4 5" key="1">
    <citation type="journal article" date="2017" name="Int. J. Syst. Evol. Microbiol.">
        <title>Marinicauda algicola sp. nov., isolated from a marine red alga Rhodosorus marinus.</title>
        <authorList>
            <person name="Jeong S.E."/>
            <person name="Jeon S.H."/>
            <person name="Chun B.H."/>
            <person name="Kim D.W."/>
            <person name="Jeon C.O."/>
        </authorList>
    </citation>
    <scope>NUCLEOTIDE SEQUENCE [LARGE SCALE GENOMIC DNA]</scope>
    <source>
        <strain evidence="4 5">JCM 31718</strain>
    </source>
</reference>
<dbReference type="InterPro" id="IPR050595">
    <property type="entry name" value="Bact_response_regulator"/>
</dbReference>
<dbReference type="PANTHER" id="PTHR44591">
    <property type="entry name" value="STRESS RESPONSE REGULATOR PROTEIN 1"/>
    <property type="match status" value="1"/>
</dbReference>
<keyword evidence="1 2" id="KW-0597">Phosphoprotein</keyword>
<evidence type="ECO:0000259" key="3">
    <source>
        <dbReference type="PROSITE" id="PS50110"/>
    </source>
</evidence>
<evidence type="ECO:0000256" key="2">
    <source>
        <dbReference type="PROSITE-ProRule" id="PRU00169"/>
    </source>
</evidence>
<organism evidence="4 5">
    <name type="scientific">Marinicauda algicola</name>
    <dbReference type="NCBI Taxonomy" id="2029849"/>
    <lineage>
        <taxon>Bacteria</taxon>
        <taxon>Pseudomonadati</taxon>
        <taxon>Pseudomonadota</taxon>
        <taxon>Alphaproteobacteria</taxon>
        <taxon>Maricaulales</taxon>
        <taxon>Maricaulaceae</taxon>
        <taxon>Marinicauda</taxon>
    </lineage>
</organism>
<dbReference type="InterPro" id="IPR001789">
    <property type="entry name" value="Sig_transdc_resp-reg_receiver"/>
</dbReference>
<accession>A0A4S2GXA8</accession>
<dbReference type="InterPro" id="IPR011006">
    <property type="entry name" value="CheY-like_superfamily"/>
</dbReference>
<dbReference type="PROSITE" id="PS50110">
    <property type="entry name" value="RESPONSE_REGULATORY"/>
    <property type="match status" value="1"/>
</dbReference>
<evidence type="ECO:0000313" key="4">
    <source>
        <dbReference type="EMBL" id="TGY87757.1"/>
    </source>
</evidence>
<feature type="domain" description="Response regulatory" evidence="3">
    <location>
        <begin position="22"/>
        <end position="132"/>
    </location>
</feature>
<dbReference type="SUPFAM" id="SSF52172">
    <property type="entry name" value="CheY-like"/>
    <property type="match status" value="1"/>
</dbReference>
<keyword evidence="5" id="KW-1185">Reference proteome</keyword>
<sequence>MPEGCRRRSCCPSRGGPGLGNRLLICEDEPLIAWDIEAEMRSRGWDVAGPAGNAADALAILSHTPVDAALLDIELGDGDSFEVARALVGQAVPVVFLSGHSREVLPDDLAHLGIHAKPVAFERLDRALRSAARER</sequence>
<dbReference type="SMART" id="SM00448">
    <property type="entry name" value="REC"/>
    <property type="match status" value="1"/>
</dbReference>
<dbReference type="EMBL" id="SRXW01000004">
    <property type="protein sequence ID" value="TGY87757.1"/>
    <property type="molecule type" value="Genomic_DNA"/>
</dbReference>
<evidence type="ECO:0000256" key="1">
    <source>
        <dbReference type="ARBA" id="ARBA00022553"/>
    </source>
</evidence>